<dbReference type="HAMAP" id="MF_00530">
    <property type="entry name" value="ATP_synth_epsil_bac"/>
    <property type="match status" value="1"/>
</dbReference>
<protein>
    <recommendedName>
        <fullName evidence="5 15">ATP synthase epsilon chain</fullName>
    </recommendedName>
    <alternativeName>
        <fullName evidence="14 15">ATP synthase F1 sector epsilon subunit</fullName>
    </alternativeName>
    <alternativeName>
        <fullName evidence="13 15">F-ATPase epsilon subunit</fullName>
    </alternativeName>
</protein>
<dbReference type="InterPro" id="IPR020547">
    <property type="entry name" value="ATP_synth_F1_esu_C"/>
</dbReference>
<gene>
    <name evidence="15" type="primary">atpC</name>
    <name evidence="19" type="ORF">INR99_02575</name>
</gene>
<keyword evidence="20" id="KW-1185">Reference proteome</keyword>
<comment type="subcellular location">
    <subcellularLocation>
        <location evidence="2 15">Cell membrane</location>
        <topology evidence="2 15">Peripheral membrane protein</topology>
    </subcellularLocation>
</comment>
<comment type="similarity">
    <text evidence="3 15 16">Belongs to the ATPase epsilon chain family.</text>
</comment>
<evidence type="ECO:0000256" key="3">
    <source>
        <dbReference type="ARBA" id="ARBA00005712"/>
    </source>
</evidence>
<evidence type="ECO:0000256" key="4">
    <source>
        <dbReference type="ARBA" id="ARBA00011648"/>
    </source>
</evidence>
<comment type="caution">
    <text evidence="19">The sequence shown here is derived from an EMBL/GenBank/DDBJ whole genome shotgun (WGS) entry which is preliminary data.</text>
</comment>
<evidence type="ECO:0000259" key="17">
    <source>
        <dbReference type="Pfam" id="PF00401"/>
    </source>
</evidence>
<dbReference type="GO" id="GO:0046933">
    <property type="term" value="F:proton-transporting ATP synthase activity, rotational mechanism"/>
    <property type="evidence" value="ECO:0007669"/>
    <property type="project" value="UniProtKB-UniRule"/>
</dbReference>
<dbReference type="InterPro" id="IPR001469">
    <property type="entry name" value="ATP_synth_F1_dsu/esu"/>
</dbReference>
<evidence type="ECO:0000256" key="14">
    <source>
        <dbReference type="ARBA" id="ARBA00031795"/>
    </source>
</evidence>
<sequence length="144" mass="15394">MAMTMHVDVVSAEELIFSGTAEFISAPADKGEIGILPRHAPLLTRIRPGALRIKRADNTGEEDVILFVSGGLLEVQPHVVTVLADTAIRGADIDEAKAIEAKKKAEEALKNHSGSMEFAMAQAELIEAVAKLGVLSKMKHRGGR</sequence>
<evidence type="ECO:0000256" key="9">
    <source>
        <dbReference type="ARBA" id="ARBA00023065"/>
    </source>
</evidence>
<dbReference type="RefSeq" id="WP_194114722.1">
    <property type="nucleotide sequence ID" value="NZ_JADFUA010000001.1"/>
</dbReference>
<evidence type="ECO:0000256" key="16">
    <source>
        <dbReference type="RuleBase" id="RU003656"/>
    </source>
</evidence>
<accession>A0A8J7K9J4</accession>
<keyword evidence="11 15" id="KW-0139">CF(1)</keyword>
<proteinExistence type="inferred from homology"/>
<dbReference type="GO" id="GO:0005524">
    <property type="term" value="F:ATP binding"/>
    <property type="evidence" value="ECO:0007669"/>
    <property type="project" value="UniProtKB-UniRule"/>
</dbReference>
<keyword evidence="8 15" id="KW-0375">Hydrogen ion transport</keyword>
<dbReference type="AlphaFoldDB" id="A0A8J7K9J4"/>
<organism evidence="19 20">
    <name type="scientific">Chitinilyticum piscinae</name>
    <dbReference type="NCBI Taxonomy" id="2866724"/>
    <lineage>
        <taxon>Bacteria</taxon>
        <taxon>Pseudomonadati</taxon>
        <taxon>Pseudomonadota</taxon>
        <taxon>Betaproteobacteria</taxon>
        <taxon>Neisseriales</taxon>
        <taxon>Chitinibacteraceae</taxon>
        <taxon>Chitinilyticum</taxon>
    </lineage>
</organism>
<dbReference type="Proteomes" id="UP000604481">
    <property type="component" value="Unassembled WGS sequence"/>
</dbReference>
<comment type="subunit">
    <text evidence="4 15 16">F-type ATPases have 2 components, CF(1) - the catalytic core - and CF(0) - the membrane proton channel. CF(1) has five subunits: alpha(3), beta(3), gamma(1), delta(1), epsilon(1). CF(0) has three main subunits: a, b and c.</text>
</comment>
<keyword evidence="12 15" id="KW-0066">ATP synthesis</keyword>
<name>A0A8J7K9J4_9NEIS</name>
<comment type="function">
    <text evidence="1 15">Produces ATP from ADP in the presence of a proton gradient across the membrane.</text>
</comment>
<reference evidence="19 20" key="1">
    <citation type="submission" date="2020-10" db="EMBL/GenBank/DDBJ databases">
        <title>The genome sequence of Chitinilyticum litopenaei 4Y14.</title>
        <authorList>
            <person name="Liu Y."/>
        </authorList>
    </citation>
    <scope>NUCLEOTIDE SEQUENCE [LARGE SCALE GENOMIC DNA]</scope>
    <source>
        <strain evidence="19 20">4Y14</strain>
    </source>
</reference>
<evidence type="ECO:0000256" key="8">
    <source>
        <dbReference type="ARBA" id="ARBA00022781"/>
    </source>
</evidence>
<evidence type="ECO:0000256" key="7">
    <source>
        <dbReference type="ARBA" id="ARBA00022475"/>
    </source>
</evidence>
<dbReference type="CDD" id="cd12152">
    <property type="entry name" value="F1-ATPase_delta"/>
    <property type="match status" value="1"/>
</dbReference>
<dbReference type="InterPro" id="IPR020546">
    <property type="entry name" value="ATP_synth_F1_dsu/esu_N"/>
</dbReference>
<evidence type="ECO:0000313" key="20">
    <source>
        <dbReference type="Proteomes" id="UP000604481"/>
    </source>
</evidence>
<feature type="domain" description="ATP synthase F1 complex delta/epsilon subunit N-terminal" evidence="18">
    <location>
        <begin position="5"/>
        <end position="87"/>
    </location>
</feature>
<evidence type="ECO:0000313" key="19">
    <source>
        <dbReference type="EMBL" id="MBE9608224.1"/>
    </source>
</evidence>
<dbReference type="GO" id="GO:0005886">
    <property type="term" value="C:plasma membrane"/>
    <property type="evidence" value="ECO:0007669"/>
    <property type="project" value="UniProtKB-SubCell"/>
</dbReference>
<evidence type="ECO:0000256" key="12">
    <source>
        <dbReference type="ARBA" id="ARBA00023310"/>
    </source>
</evidence>
<keyword evidence="6 15" id="KW-0813">Transport</keyword>
<dbReference type="Pfam" id="PF00401">
    <property type="entry name" value="ATP-synt_DE"/>
    <property type="match status" value="1"/>
</dbReference>
<evidence type="ECO:0000256" key="1">
    <source>
        <dbReference type="ARBA" id="ARBA00003543"/>
    </source>
</evidence>
<evidence type="ECO:0000256" key="5">
    <source>
        <dbReference type="ARBA" id="ARBA00014480"/>
    </source>
</evidence>
<dbReference type="PANTHER" id="PTHR13822">
    <property type="entry name" value="ATP SYNTHASE DELTA/EPSILON CHAIN"/>
    <property type="match status" value="1"/>
</dbReference>
<evidence type="ECO:0000256" key="15">
    <source>
        <dbReference type="HAMAP-Rule" id="MF_00530"/>
    </source>
</evidence>
<dbReference type="GO" id="GO:0045259">
    <property type="term" value="C:proton-transporting ATP synthase complex"/>
    <property type="evidence" value="ECO:0007669"/>
    <property type="project" value="UniProtKB-KW"/>
</dbReference>
<dbReference type="EMBL" id="JADFUA010000001">
    <property type="protein sequence ID" value="MBE9608224.1"/>
    <property type="molecule type" value="Genomic_DNA"/>
</dbReference>
<evidence type="ECO:0000256" key="6">
    <source>
        <dbReference type="ARBA" id="ARBA00022448"/>
    </source>
</evidence>
<dbReference type="Pfam" id="PF02823">
    <property type="entry name" value="ATP-synt_DE_N"/>
    <property type="match status" value="1"/>
</dbReference>
<evidence type="ECO:0000259" key="18">
    <source>
        <dbReference type="Pfam" id="PF02823"/>
    </source>
</evidence>
<keyword evidence="10 15" id="KW-0472">Membrane</keyword>
<dbReference type="InterPro" id="IPR036794">
    <property type="entry name" value="ATP_F1_dsu/esu_C_sf"/>
</dbReference>
<evidence type="ECO:0000256" key="10">
    <source>
        <dbReference type="ARBA" id="ARBA00023136"/>
    </source>
</evidence>
<dbReference type="InterPro" id="IPR036771">
    <property type="entry name" value="ATPsynth_dsu/esu_N"/>
</dbReference>
<feature type="domain" description="ATP synthase epsilon subunit C-terminal" evidence="17">
    <location>
        <begin position="92"/>
        <end position="134"/>
    </location>
</feature>
<dbReference type="PANTHER" id="PTHR13822:SF10">
    <property type="entry name" value="ATP SYNTHASE EPSILON CHAIN, CHLOROPLASTIC"/>
    <property type="match status" value="1"/>
</dbReference>
<dbReference type="NCBIfam" id="NF001847">
    <property type="entry name" value="PRK00571.1-4"/>
    <property type="match status" value="1"/>
</dbReference>
<dbReference type="SUPFAM" id="SSF46604">
    <property type="entry name" value="Epsilon subunit of F1F0-ATP synthase C-terminal domain"/>
    <property type="match status" value="1"/>
</dbReference>
<evidence type="ECO:0000256" key="13">
    <source>
        <dbReference type="ARBA" id="ARBA00030215"/>
    </source>
</evidence>
<keyword evidence="9 15" id="KW-0406">Ion transport</keyword>
<dbReference type="NCBIfam" id="TIGR01216">
    <property type="entry name" value="ATP_synt_epsi"/>
    <property type="match status" value="1"/>
</dbReference>
<dbReference type="Gene3D" id="2.60.15.10">
    <property type="entry name" value="F0F1 ATP synthase delta/epsilon subunit, N-terminal"/>
    <property type="match status" value="1"/>
</dbReference>
<keyword evidence="7 15" id="KW-1003">Cell membrane</keyword>
<dbReference type="Gene3D" id="1.20.5.440">
    <property type="entry name" value="ATP synthase delta/epsilon subunit, C-terminal domain"/>
    <property type="match status" value="1"/>
</dbReference>
<evidence type="ECO:0000256" key="2">
    <source>
        <dbReference type="ARBA" id="ARBA00004202"/>
    </source>
</evidence>
<dbReference type="FunFam" id="2.60.15.10:FF:000001">
    <property type="entry name" value="ATP synthase epsilon chain"/>
    <property type="match status" value="1"/>
</dbReference>
<evidence type="ECO:0000256" key="11">
    <source>
        <dbReference type="ARBA" id="ARBA00023196"/>
    </source>
</evidence>
<dbReference type="SUPFAM" id="SSF51344">
    <property type="entry name" value="Epsilon subunit of F1F0-ATP synthase N-terminal domain"/>
    <property type="match status" value="1"/>
</dbReference>
<dbReference type="FunFam" id="1.20.5.440:FF:000001">
    <property type="entry name" value="ATP synthase epsilon chain"/>
    <property type="match status" value="1"/>
</dbReference>